<evidence type="ECO:0000313" key="3">
    <source>
        <dbReference type="RefSeq" id="XP_031551503.1"/>
    </source>
</evidence>
<gene>
    <name evidence="3" type="primary">LOC116288802</name>
</gene>
<dbReference type="InParanoid" id="A0A6P8H8E5"/>
<accession>A0A6P8H8E5</accession>
<reference evidence="3" key="1">
    <citation type="submission" date="2025-08" db="UniProtKB">
        <authorList>
            <consortium name="RefSeq"/>
        </authorList>
    </citation>
    <scope>IDENTIFICATION</scope>
    <source>
        <tissue evidence="3">Tentacle</tissue>
    </source>
</reference>
<dbReference type="InterPro" id="IPR052787">
    <property type="entry name" value="MAVS"/>
</dbReference>
<dbReference type="RefSeq" id="XP_031551503.1">
    <property type="nucleotide sequence ID" value="XM_031695643.1"/>
</dbReference>
<feature type="region of interest" description="Disordered" evidence="1">
    <location>
        <begin position="621"/>
        <end position="667"/>
    </location>
</feature>
<feature type="compositionally biased region" description="Basic and acidic residues" evidence="1">
    <location>
        <begin position="648"/>
        <end position="662"/>
    </location>
</feature>
<dbReference type="PANTHER" id="PTHR21446">
    <property type="entry name" value="DUF3504 DOMAIN-CONTAINING PROTEIN"/>
    <property type="match status" value="1"/>
</dbReference>
<dbReference type="PANTHER" id="PTHR21446:SF12">
    <property type="entry name" value="POTASSIUM CHANNEL TETRAMERIZATION DOMAIN CONTAINING 1"/>
    <property type="match status" value="1"/>
</dbReference>
<dbReference type="OrthoDB" id="2434995at2759"/>
<name>A0A6P8H8E5_ACTTE</name>
<feature type="region of interest" description="Disordered" evidence="1">
    <location>
        <begin position="82"/>
        <end position="108"/>
    </location>
</feature>
<proteinExistence type="predicted"/>
<keyword evidence="2" id="KW-1185">Reference proteome</keyword>
<dbReference type="Proteomes" id="UP000515163">
    <property type="component" value="Unplaced"/>
</dbReference>
<sequence length="725" mass="82262">MSSQIPVVFLPSGISRISPDGFESRDPQVDREVLLYRERDQNAAKSLKLNEKIPRLNSSTAMEMLDKSEDFLQDMAIDEVEKMSDCEESPQETSSRPNSTEPSTANAKTLKTYQSHVRVFKDWLKSEGLPTDFEYCSAEELSSWLKKFYRDGKRKDGHQWKPSSLKIFRFAINQHLNSQSINRSISITRDKQFKDANKVISDRQKELIQLGEDATGSRESKDNARALTCEDIRQLFDKGVIGITSPKALHRYVFMILGINFGITSRLALHLLKPSMLYFDRDENSSLLYVYYDPKRDSIGADKKLSRPKKKIYGIPGNPLCPVTALKLFIQKRNPECIEGFFQTPNRHYKETGVWYTPQATGKNTLGRLMKDIAIDGKLSFMYTNHCLRYTPPYVFTPPDPNTLSSRVGNGVSSSLNAIQRELRPMGSESRPLQIRPTVSVNNTDYGTKQVVAASGMHFNGADRKSCINSVPTISYTGGNMPLLYPPVLRSRVTPLTNASEEDASLRDRDSKPSLSLKAVQQVQDNNPKMNEQFKSMKTHNVLCVSRQWEMDEIINAINAGDAILLSRHDVTGSKKYPSRLTDTEPMKQKGKSNGQSAYESRERFLSYLKSADSVPKHEDYIEDRSNGAPSLHLKPETSKLSSRSSRKQLEPKRIRPDEMGTHGDSNFQIDVAYDDAVTNIQANLTIIEKLQRDHPPSEQTINSLEKMRFSIERILSDYRSNIHM</sequence>
<evidence type="ECO:0000313" key="2">
    <source>
        <dbReference type="Proteomes" id="UP000515163"/>
    </source>
</evidence>
<dbReference type="KEGG" id="aten:116288802"/>
<feature type="compositionally biased region" description="Polar residues" evidence="1">
    <location>
        <begin position="91"/>
        <end position="108"/>
    </location>
</feature>
<protein>
    <submittedName>
        <fullName evidence="3">Uncharacterized protein LOC116288802</fullName>
    </submittedName>
</protein>
<evidence type="ECO:0000256" key="1">
    <source>
        <dbReference type="SAM" id="MobiDB-lite"/>
    </source>
</evidence>
<feature type="region of interest" description="Disordered" evidence="1">
    <location>
        <begin position="574"/>
        <end position="599"/>
    </location>
</feature>
<dbReference type="GeneID" id="116288802"/>
<dbReference type="AlphaFoldDB" id="A0A6P8H8E5"/>
<organism evidence="2 3">
    <name type="scientific">Actinia tenebrosa</name>
    <name type="common">Australian red waratah sea anemone</name>
    <dbReference type="NCBI Taxonomy" id="6105"/>
    <lineage>
        <taxon>Eukaryota</taxon>
        <taxon>Metazoa</taxon>
        <taxon>Cnidaria</taxon>
        <taxon>Anthozoa</taxon>
        <taxon>Hexacorallia</taxon>
        <taxon>Actiniaria</taxon>
        <taxon>Actiniidae</taxon>
        <taxon>Actinia</taxon>
    </lineage>
</organism>